<evidence type="ECO:0000313" key="2">
    <source>
        <dbReference type="EMBL" id="UYT10274.1"/>
    </source>
</evidence>
<evidence type="ECO:0000313" key="3">
    <source>
        <dbReference type="Proteomes" id="UP001164042"/>
    </source>
</evidence>
<proteinExistence type="predicted"/>
<protein>
    <submittedName>
        <fullName evidence="2">Uncharacterized protein</fullName>
    </submittedName>
</protein>
<dbReference type="EMBL" id="CP109635">
    <property type="protein sequence ID" value="UYT10274.1"/>
    <property type="molecule type" value="Genomic_DNA"/>
</dbReference>
<feature type="region of interest" description="Disordered" evidence="1">
    <location>
        <begin position="184"/>
        <end position="211"/>
    </location>
</feature>
<dbReference type="AlphaFoldDB" id="A0AA46YT43"/>
<reference evidence="2" key="1">
    <citation type="submission" date="2022-10" db="EMBL/GenBank/DDBJ databases">
        <title>Genome assembly of Lactococcus garvieae isolates from cricket gut.</title>
        <authorList>
            <person name="Luecke A.R."/>
            <person name="Brown A.M.V."/>
            <person name="Wakeman C.A."/>
        </authorList>
    </citation>
    <scope>NUCLEOTIDE SEQUENCE</scope>
    <source>
        <strain evidence="2">Alexii-11_2</strain>
    </source>
</reference>
<gene>
    <name evidence="2" type="ORF">OF801_10070</name>
</gene>
<sequence>MKLKNKVFGLVVGIVLTSGLTLSIPKLNELTKAYANTGNQQVISKVKTETALELALKEFSSLEDFNNKFSDFAEDESWIVPDMSSLGSEDGGKTHGWLISPSEEDFLQGEALQEESQGYIEGASVADVRQALAERDSKENAAIRTALQDYASLEEFNACFSPIGDTEIASYSPDEQWMIPDLSDVGSNDGGKSHGWTGARTKEEAQDSDVTDNTGKVVYTFKVSDGASAGAIREALAERDKA</sequence>
<dbReference type="RefSeq" id="WP_253008263.1">
    <property type="nucleotide sequence ID" value="NZ_CP109635.1"/>
</dbReference>
<name>A0AA46YT43_9LACT</name>
<accession>A0AA46YT43</accession>
<organism evidence="2 3">
    <name type="scientific">Lactococcus garvieae</name>
    <dbReference type="NCBI Taxonomy" id="1363"/>
    <lineage>
        <taxon>Bacteria</taxon>
        <taxon>Bacillati</taxon>
        <taxon>Bacillota</taxon>
        <taxon>Bacilli</taxon>
        <taxon>Lactobacillales</taxon>
        <taxon>Streptococcaceae</taxon>
        <taxon>Lactococcus</taxon>
    </lineage>
</organism>
<dbReference type="Proteomes" id="UP001164042">
    <property type="component" value="Chromosome"/>
</dbReference>
<evidence type="ECO:0000256" key="1">
    <source>
        <dbReference type="SAM" id="MobiDB-lite"/>
    </source>
</evidence>